<dbReference type="AlphaFoldDB" id="A0A4S4KAN8"/>
<dbReference type="FunFam" id="3.30.160.60:FF:000446">
    <property type="entry name" value="Zinc finger protein"/>
    <property type="match status" value="1"/>
</dbReference>
<evidence type="ECO:0000259" key="6">
    <source>
        <dbReference type="PROSITE" id="PS50157"/>
    </source>
</evidence>
<evidence type="ECO:0000256" key="1">
    <source>
        <dbReference type="ARBA" id="ARBA00022723"/>
    </source>
</evidence>
<dbReference type="PROSITE" id="PS50157">
    <property type="entry name" value="ZINC_FINGER_C2H2_2"/>
    <property type="match status" value="1"/>
</dbReference>
<protein>
    <recommendedName>
        <fullName evidence="6">C2H2-type domain-containing protein</fullName>
    </recommendedName>
</protein>
<proteinExistence type="predicted"/>
<evidence type="ECO:0000256" key="4">
    <source>
        <dbReference type="PROSITE-ProRule" id="PRU00042"/>
    </source>
</evidence>
<dbReference type="SUPFAM" id="SSF57667">
    <property type="entry name" value="beta-beta-alpha zinc fingers"/>
    <property type="match status" value="1"/>
</dbReference>
<feature type="compositionally biased region" description="Acidic residues" evidence="5">
    <location>
        <begin position="83"/>
        <end position="101"/>
    </location>
</feature>
<feature type="compositionally biased region" description="Basic and acidic residues" evidence="5">
    <location>
        <begin position="73"/>
        <end position="82"/>
    </location>
</feature>
<dbReference type="SMART" id="SM00355">
    <property type="entry name" value="ZnF_C2H2"/>
    <property type="match status" value="2"/>
</dbReference>
<keyword evidence="1" id="KW-0479">Metal-binding</keyword>
<keyword evidence="8" id="KW-1185">Reference proteome</keyword>
<dbReference type="Gene3D" id="3.30.160.60">
    <property type="entry name" value="Classic Zinc Finger"/>
    <property type="match status" value="1"/>
</dbReference>
<evidence type="ECO:0000256" key="2">
    <source>
        <dbReference type="ARBA" id="ARBA00022771"/>
    </source>
</evidence>
<dbReference type="Proteomes" id="UP000309038">
    <property type="component" value="Unassembled WGS sequence"/>
</dbReference>
<organism evidence="7 8">
    <name type="scientific">Hermanssonia centrifuga</name>
    <dbReference type="NCBI Taxonomy" id="98765"/>
    <lineage>
        <taxon>Eukaryota</taxon>
        <taxon>Fungi</taxon>
        <taxon>Dikarya</taxon>
        <taxon>Basidiomycota</taxon>
        <taxon>Agaricomycotina</taxon>
        <taxon>Agaricomycetes</taxon>
        <taxon>Polyporales</taxon>
        <taxon>Meruliaceae</taxon>
        <taxon>Hermanssonia</taxon>
    </lineage>
</organism>
<evidence type="ECO:0000313" key="8">
    <source>
        <dbReference type="Proteomes" id="UP000309038"/>
    </source>
</evidence>
<evidence type="ECO:0000256" key="3">
    <source>
        <dbReference type="ARBA" id="ARBA00022833"/>
    </source>
</evidence>
<feature type="domain" description="C2H2-type" evidence="6">
    <location>
        <begin position="118"/>
        <end position="145"/>
    </location>
</feature>
<keyword evidence="2 4" id="KW-0863">Zinc-finger</keyword>
<dbReference type="InterPro" id="IPR036236">
    <property type="entry name" value="Znf_C2H2_sf"/>
</dbReference>
<accession>A0A4S4KAN8</accession>
<evidence type="ECO:0000313" key="7">
    <source>
        <dbReference type="EMBL" id="THG94357.1"/>
    </source>
</evidence>
<dbReference type="InterPro" id="IPR013087">
    <property type="entry name" value="Znf_C2H2_type"/>
</dbReference>
<comment type="caution">
    <text evidence="7">The sequence shown here is derived from an EMBL/GenBank/DDBJ whole genome shotgun (WGS) entry which is preliminary data.</text>
</comment>
<evidence type="ECO:0000256" key="5">
    <source>
        <dbReference type="SAM" id="MobiDB-lite"/>
    </source>
</evidence>
<keyword evidence="3" id="KW-0862">Zinc</keyword>
<dbReference type="GO" id="GO:0008270">
    <property type="term" value="F:zinc ion binding"/>
    <property type="evidence" value="ECO:0007669"/>
    <property type="project" value="UniProtKB-KW"/>
</dbReference>
<dbReference type="EMBL" id="SGPJ01000460">
    <property type="protein sequence ID" value="THG94357.1"/>
    <property type="molecule type" value="Genomic_DNA"/>
</dbReference>
<name>A0A4S4KAN8_9APHY</name>
<gene>
    <name evidence="7" type="ORF">EW026_g7101</name>
</gene>
<dbReference type="PROSITE" id="PS00028">
    <property type="entry name" value="ZINC_FINGER_C2H2_1"/>
    <property type="match status" value="1"/>
</dbReference>
<sequence>MSATTNPLYLLLEAAALRATPHVLLPQQQRGVPTPTNWMVVENGLNAVAFPANKHLLWRQNPDERNQPLQRLACKDDGLREEDSGEDELEVDELESDQEDSDGPRQTIDRSYKGKGPHKCSLCGAGVMRKSDLRRHERTHLPKTQWKHRCRYPDCDVADTQAENVKIHQRAHVPDKGKSPNLCRHFWIRPDGTIRKCIFATRTRSYRTRHENRAHPKPNNHKLKCFDEVILASRMPELVLQKERQVKKPKSMEPLEWQVPVKQFPKKGKSIVLLARKTEC</sequence>
<reference evidence="7 8" key="1">
    <citation type="submission" date="2019-02" db="EMBL/GenBank/DDBJ databases">
        <title>Genome sequencing of the rare red list fungi Phlebia centrifuga.</title>
        <authorList>
            <person name="Buettner E."/>
            <person name="Kellner H."/>
        </authorList>
    </citation>
    <scope>NUCLEOTIDE SEQUENCE [LARGE SCALE GENOMIC DNA]</scope>
    <source>
        <strain evidence="7 8">DSM 108282</strain>
    </source>
</reference>
<feature type="region of interest" description="Disordered" evidence="5">
    <location>
        <begin position="68"/>
        <end position="118"/>
    </location>
</feature>